<feature type="transmembrane region" description="Helical" evidence="10">
    <location>
        <begin position="378"/>
        <end position="397"/>
    </location>
</feature>
<feature type="compositionally biased region" description="Low complexity" evidence="9">
    <location>
        <begin position="289"/>
        <end position="303"/>
    </location>
</feature>
<dbReference type="Pfam" id="PF00999">
    <property type="entry name" value="Na_H_Exchanger"/>
    <property type="match status" value="2"/>
</dbReference>
<evidence type="ECO:0000256" key="1">
    <source>
        <dbReference type="ARBA" id="ARBA00004651"/>
    </source>
</evidence>
<feature type="transmembrane region" description="Helical" evidence="10">
    <location>
        <begin position="6"/>
        <end position="25"/>
    </location>
</feature>
<evidence type="ECO:0000313" key="13">
    <source>
        <dbReference type="Proteomes" id="UP000446768"/>
    </source>
</evidence>
<feature type="transmembrane region" description="Helical" evidence="10">
    <location>
        <begin position="237"/>
        <end position="263"/>
    </location>
</feature>
<reference evidence="12 13" key="1">
    <citation type="submission" date="2019-11" db="EMBL/GenBank/DDBJ databases">
        <title>Novel species isolated from a subtropical stream in China.</title>
        <authorList>
            <person name="Lu H."/>
        </authorList>
    </citation>
    <scope>NUCLEOTIDE SEQUENCE [LARGE SCALE GENOMIC DNA]</scope>
    <source>
        <strain evidence="12 13">FT92W</strain>
    </source>
</reference>
<dbReference type="GO" id="GO:0015297">
    <property type="term" value="F:antiporter activity"/>
    <property type="evidence" value="ECO:0007669"/>
    <property type="project" value="UniProtKB-KW"/>
</dbReference>
<feature type="transmembrane region" description="Helical" evidence="10">
    <location>
        <begin position="32"/>
        <end position="52"/>
    </location>
</feature>
<feature type="transmembrane region" description="Helical" evidence="10">
    <location>
        <begin position="403"/>
        <end position="424"/>
    </location>
</feature>
<sequence length="439" mass="46719">MTAYLWFMLIGCLMLARGLAATTLARLPVTSAIVYLGVGLVLGPAVLGVFTVNPLAQAPLLETMAELAVLISLFSAGVKMPVPFTWQRWQASIRLAFLSMAISVALVALFAWSVLELPPGAAILLGAILAPTDPVLATDVQVRHAGDRDKLRFALTCEAGMNDGSAFPLVMLGLGLLGLHDLGDFGWRWAVVDVLYATCAAIAIGVAGGTLLARAGWALRGRDPRHEVLDDFVGLGLIAVVYGVSVWLHAWGFLAVFFAGVALRQAELTLAGMPRDRHGLLKSAPPSTARADNAEAGGDAAAPADAPLTVSGESLIFKEHLERLSELTLVLLLGAAISLYTWDWRTWSTALFLFVVARPLSVYLGLAGAGVRGRVKGIAAWFGVRGIGSVYYLMFAINHGVPAVLASTLMDITLVTIMLSILVHGTSVKPLFDRFWPDR</sequence>
<dbReference type="AlphaFoldDB" id="A0A7X2LQW1"/>
<feature type="transmembrane region" description="Helical" evidence="10">
    <location>
        <begin position="348"/>
        <end position="366"/>
    </location>
</feature>
<protein>
    <submittedName>
        <fullName evidence="12">Sodium:proton antiporter</fullName>
    </submittedName>
</protein>
<keyword evidence="3" id="KW-0050">Antiport</keyword>
<feature type="transmembrane region" description="Helical" evidence="10">
    <location>
        <begin position="194"/>
        <end position="217"/>
    </location>
</feature>
<evidence type="ECO:0000256" key="4">
    <source>
        <dbReference type="ARBA" id="ARBA00022475"/>
    </source>
</evidence>
<organism evidence="12 13">
    <name type="scientific">Pseudoduganella rivuli</name>
    <dbReference type="NCBI Taxonomy" id="2666085"/>
    <lineage>
        <taxon>Bacteria</taxon>
        <taxon>Pseudomonadati</taxon>
        <taxon>Pseudomonadota</taxon>
        <taxon>Betaproteobacteria</taxon>
        <taxon>Burkholderiales</taxon>
        <taxon>Oxalobacteraceae</taxon>
        <taxon>Telluria group</taxon>
        <taxon>Pseudoduganella</taxon>
    </lineage>
</organism>
<evidence type="ECO:0000256" key="2">
    <source>
        <dbReference type="ARBA" id="ARBA00022448"/>
    </source>
</evidence>
<evidence type="ECO:0000256" key="6">
    <source>
        <dbReference type="ARBA" id="ARBA00022989"/>
    </source>
</evidence>
<evidence type="ECO:0000259" key="11">
    <source>
        <dbReference type="Pfam" id="PF00999"/>
    </source>
</evidence>
<keyword evidence="13" id="KW-1185">Reference proteome</keyword>
<feature type="transmembrane region" description="Helical" evidence="10">
    <location>
        <begin position="94"/>
        <end position="115"/>
    </location>
</feature>
<evidence type="ECO:0000256" key="5">
    <source>
        <dbReference type="ARBA" id="ARBA00022692"/>
    </source>
</evidence>
<dbReference type="PANTHER" id="PTHR32507">
    <property type="entry name" value="NA(+)/H(+) ANTIPORTER 1"/>
    <property type="match status" value="1"/>
</dbReference>
<comment type="caution">
    <text evidence="12">The sequence shown here is derived from an EMBL/GenBank/DDBJ whole genome shotgun (WGS) entry which is preliminary data.</text>
</comment>
<proteinExistence type="predicted"/>
<evidence type="ECO:0000256" key="3">
    <source>
        <dbReference type="ARBA" id="ARBA00022449"/>
    </source>
</evidence>
<evidence type="ECO:0000256" key="8">
    <source>
        <dbReference type="ARBA" id="ARBA00023136"/>
    </source>
</evidence>
<gene>
    <name evidence="12" type="ORF">GJ700_00195</name>
</gene>
<comment type="subcellular location">
    <subcellularLocation>
        <location evidence="1">Cell membrane</location>
        <topology evidence="1">Multi-pass membrane protein</topology>
    </subcellularLocation>
</comment>
<evidence type="ECO:0000256" key="9">
    <source>
        <dbReference type="SAM" id="MobiDB-lite"/>
    </source>
</evidence>
<feature type="region of interest" description="Disordered" evidence="9">
    <location>
        <begin position="283"/>
        <end position="303"/>
    </location>
</feature>
<dbReference type="PANTHER" id="PTHR32507:SF8">
    <property type="entry name" value="CNH1P"/>
    <property type="match status" value="1"/>
</dbReference>
<feature type="transmembrane region" description="Helical" evidence="10">
    <location>
        <begin position="64"/>
        <end position="82"/>
    </location>
</feature>
<keyword evidence="2" id="KW-0813">Transport</keyword>
<dbReference type="InterPro" id="IPR006153">
    <property type="entry name" value="Cation/H_exchanger_TM"/>
</dbReference>
<keyword evidence="7" id="KW-0406">Ion transport</keyword>
<dbReference type="Proteomes" id="UP000446768">
    <property type="component" value="Unassembled WGS sequence"/>
</dbReference>
<evidence type="ECO:0000256" key="7">
    <source>
        <dbReference type="ARBA" id="ARBA00023065"/>
    </source>
</evidence>
<evidence type="ECO:0000313" key="12">
    <source>
        <dbReference type="EMBL" id="MRV70143.1"/>
    </source>
</evidence>
<dbReference type="Gene3D" id="1.20.1530.20">
    <property type="match status" value="1"/>
</dbReference>
<keyword evidence="8 10" id="KW-0472">Membrane</keyword>
<keyword evidence="5 10" id="KW-0812">Transmembrane</keyword>
<keyword evidence="6 10" id="KW-1133">Transmembrane helix</keyword>
<keyword evidence="4" id="KW-1003">Cell membrane</keyword>
<dbReference type="GO" id="GO:1902600">
    <property type="term" value="P:proton transmembrane transport"/>
    <property type="evidence" value="ECO:0007669"/>
    <property type="project" value="InterPro"/>
</dbReference>
<dbReference type="RefSeq" id="WP_154370649.1">
    <property type="nucleotide sequence ID" value="NZ_WKJJ01000001.1"/>
</dbReference>
<dbReference type="EMBL" id="WKJJ01000001">
    <property type="protein sequence ID" value="MRV70143.1"/>
    <property type="molecule type" value="Genomic_DNA"/>
</dbReference>
<accession>A0A7X2LQW1</accession>
<feature type="domain" description="Cation/H+ exchanger transmembrane" evidence="11">
    <location>
        <begin position="23"/>
        <end position="266"/>
    </location>
</feature>
<dbReference type="InterPro" id="IPR038770">
    <property type="entry name" value="Na+/solute_symporter_sf"/>
</dbReference>
<evidence type="ECO:0000256" key="10">
    <source>
        <dbReference type="SAM" id="Phobius"/>
    </source>
</evidence>
<name>A0A7X2LQW1_9BURK</name>
<feature type="domain" description="Cation/H+ exchanger transmembrane" evidence="11">
    <location>
        <begin position="331"/>
        <end position="432"/>
    </location>
</feature>
<dbReference type="GO" id="GO:0005886">
    <property type="term" value="C:plasma membrane"/>
    <property type="evidence" value="ECO:0007669"/>
    <property type="project" value="UniProtKB-SubCell"/>
</dbReference>